<gene>
    <name evidence="2" type="ORF">QWZ10_05985</name>
</gene>
<evidence type="ECO:0000313" key="2">
    <source>
        <dbReference type="EMBL" id="MDN3711475.1"/>
    </source>
</evidence>
<keyword evidence="1" id="KW-0812">Transmembrane</keyword>
<accession>A0ABT8D7T6</accession>
<keyword evidence="1" id="KW-1133">Transmembrane helix</keyword>
<organism evidence="2 3">
    <name type="scientific">Paracoccus cavernae</name>
    <dbReference type="NCBI Taxonomy" id="1571207"/>
    <lineage>
        <taxon>Bacteria</taxon>
        <taxon>Pseudomonadati</taxon>
        <taxon>Pseudomonadota</taxon>
        <taxon>Alphaproteobacteria</taxon>
        <taxon>Rhodobacterales</taxon>
        <taxon>Paracoccaceae</taxon>
        <taxon>Paracoccus</taxon>
    </lineage>
</organism>
<evidence type="ECO:0000313" key="3">
    <source>
        <dbReference type="Proteomes" id="UP001243846"/>
    </source>
</evidence>
<dbReference type="RefSeq" id="WP_377785871.1">
    <property type="nucleotide sequence ID" value="NZ_JBHUOC010000001.1"/>
</dbReference>
<name>A0ABT8D7T6_9RHOB</name>
<proteinExistence type="predicted"/>
<dbReference type="Proteomes" id="UP001243846">
    <property type="component" value="Unassembled WGS sequence"/>
</dbReference>
<dbReference type="EMBL" id="JAUFRC010000001">
    <property type="protein sequence ID" value="MDN3711475.1"/>
    <property type="molecule type" value="Genomic_DNA"/>
</dbReference>
<reference evidence="3" key="1">
    <citation type="journal article" date="2019" name="Int. J. Syst. Evol. Microbiol.">
        <title>The Global Catalogue of Microorganisms (GCM) 10K type strain sequencing project: providing services to taxonomists for standard genome sequencing and annotation.</title>
        <authorList>
            <consortium name="The Broad Institute Genomics Platform"/>
            <consortium name="The Broad Institute Genome Sequencing Center for Infectious Disease"/>
            <person name="Wu L."/>
            <person name="Ma J."/>
        </authorList>
    </citation>
    <scope>NUCLEOTIDE SEQUENCE [LARGE SCALE GENOMIC DNA]</scope>
    <source>
        <strain evidence="3">CECT 8482</strain>
    </source>
</reference>
<sequence>MAKGKKVAPVMIALHDPAGVVLEMAMSHANRMAIRAQYLEVNAYALTTARATQVMQNYAKQQLLDPRLSYFKKYALEKWGDAIRPERDSFLIEAEETLKNFEATIKGPLDAWQKYFEMGLRSPDATPGSLQTHLLNFDRTPTDGRDVAGLARFAHDCVATIIGSQAGQQRVSKVLMAPDRWTEQLNPVKAFMQIVGAGLTSVKEYASYRTSITQAADELLRDISLPMAFEITKLGREELLKDVNIVGKHIHNRTVTRVFVNVDDAMKEINRRPRETSSTDNLNRSHRVHHVQTPLGLYKYDGIVHVAGPDGVATVGAVASGFGILANSLNMMELMAATERSKLSGMAGAIGSNPYLGLTLTTIDTMNQLFEFTSKLAARAGMGEARGYQISGKLSRAQLTALMKGKTVTQDLVKTVVARGGEAPPVTRVAAAPRTMMATVGVKVLSGAGIALGLLDLFNAAESFRRGDNIGTMSNIALGVGAILMAWGGFVGLSTGASVVGAIAGLILVILGAVLSFFVDDPVTSWLKNGYWGTSRSYLYWRDTSRVAFSAASGSAHLGQRDYIVQKKADFDFPKYFAREMQQFNEFVYWPQNSPDPAAITSNDRNWLGIKIRTAAPVRAYSVSFRLPNYIPGYSVFTGKIMAVVFADSPRLRQSASSRWDVSDQFWESATYTQGDIVTGSFFLRVPENQNASTYDDINWELLRVELDKGWLYTPLPGLVLPRKYKDHFFGGEWDDKGSGEGDAIVISGSA</sequence>
<keyword evidence="1" id="KW-0472">Membrane</keyword>
<feature type="transmembrane region" description="Helical" evidence="1">
    <location>
        <begin position="496"/>
        <end position="519"/>
    </location>
</feature>
<keyword evidence="3" id="KW-1185">Reference proteome</keyword>
<feature type="transmembrane region" description="Helical" evidence="1">
    <location>
        <begin position="470"/>
        <end position="490"/>
    </location>
</feature>
<comment type="caution">
    <text evidence="2">The sequence shown here is derived from an EMBL/GenBank/DDBJ whole genome shotgun (WGS) entry which is preliminary data.</text>
</comment>
<feature type="transmembrane region" description="Helical" evidence="1">
    <location>
        <begin position="436"/>
        <end position="458"/>
    </location>
</feature>
<evidence type="ECO:0000256" key="1">
    <source>
        <dbReference type="SAM" id="Phobius"/>
    </source>
</evidence>
<protein>
    <submittedName>
        <fullName evidence="2">Uncharacterized protein</fullName>
    </submittedName>
</protein>